<dbReference type="InterPro" id="IPR000182">
    <property type="entry name" value="GNAT_dom"/>
</dbReference>
<name>A0ABY2UPC6_9GAMM</name>
<keyword evidence="2" id="KW-0012">Acyltransferase</keyword>
<accession>A0ABY2UPC6</accession>
<dbReference type="PANTHER" id="PTHR10545:SF42">
    <property type="entry name" value="ACETYLTRANSFERASE"/>
    <property type="match status" value="1"/>
</dbReference>
<dbReference type="Proteomes" id="UP000306791">
    <property type="component" value="Unassembled WGS sequence"/>
</dbReference>
<evidence type="ECO:0000256" key="1">
    <source>
        <dbReference type="ARBA" id="ARBA00022679"/>
    </source>
</evidence>
<evidence type="ECO:0000259" key="3">
    <source>
        <dbReference type="PROSITE" id="PS51186"/>
    </source>
</evidence>
<evidence type="ECO:0000256" key="2">
    <source>
        <dbReference type="ARBA" id="ARBA00023315"/>
    </source>
</evidence>
<dbReference type="InterPro" id="IPR016181">
    <property type="entry name" value="Acyl_CoA_acyltransferase"/>
</dbReference>
<evidence type="ECO:0000313" key="5">
    <source>
        <dbReference type="Proteomes" id="UP000306791"/>
    </source>
</evidence>
<dbReference type="SUPFAM" id="SSF55729">
    <property type="entry name" value="Acyl-CoA N-acyltransferases (Nat)"/>
    <property type="match status" value="1"/>
</dbReference>
<comment type="caution">
    <text evidence="4">The sequence shown here is derived from an EMBL/GenBank/DDBJ whole genome shotgun (WGS) entry which is preliminary data.</text>
</comment>
<gene>
    <name evidence="4" type="ORF">FDY93_07935</name>
</gene>
<dbReference type="RefSeq" id="WP_138235221.1">
    <property type="nucleotide sequence ID" value="NZ_CP185860.1"/>
</dbReference>
<dbReference type="Pfam" id="PF00583">
    <property type="entry name" value="Acetyltransf_1"/>
    <property type="match status" value="1"/>
</dbReference>
<keyword evidence="5" id="KW-1185">Reference proteome</keyword>
<dbReference type="PANTHER" id="PTHR10545">
    <property type="entry name" value="DIAMINE N-ACETYLTRANSFERASE"/>
    <property type="match status" value="1"/>
</dbReference>
<feature type="domain" description="N-acetyltransferase" evidence="3">
    <location>
        <begin position="1"/>
        <end position="146"/>
    </location>
</feature>
<proteinExistence type="predicted"/>
<keyword evidence="1" id="KW-0808">Transferase</keyword>
<reference evidence="4 5" key="1">
    <citation type="submission" date="2019-05" db="EMBL/GenBank/DDBJ databases">
        <title>Microbulbifer harenosus sp. nov., an alginate-degrading bacterium isolated from coastal sand.</title>
        <authorList>
            <person name="Huang H."/>
            <person name="Mo K."/>
            <person name="Bao S."/>
        </authorList>
    </citation>
    <scope>NUCLEOTIDE SEQUENCE [LARGE SCALE GENOMIC DNA]</scope>
    <source>
        <strain evidence="4 5">HB161719</strain>
    </source>
</reference>
<evidence type="ECO:0000313" key="4">
    <source>
        <dbReference type="EMBL" id="TLM78009.1"/>
    </source>
</evidence>
<dbReference type="InterPro" id="IPR051016">
    <property type="entry name" value="Diverse_Substrate_AcTransf"/>
</dbReference>
<organism evidence="4 5">
    <name type="scientific">Microbulbifer harenosus</name>
    <dbReference type="NCBI Taxonomy" id="2576840"/>
    <lineage>
        <taxon>Bacteria</taxon>
        <taxon>Pseudomonadati</taxon>
        <taxon>Pseudomonadota</taxon>
        <taxon>Gammaproteobacteria</taxon>
        <taxon>Cellvibrionales</taxon>
        <taxon>Microbulbiferaceae</taxon>
        <taxon>Microbulbifer</taxon>
    </lineage>
</organism>
<dbReference type="PROSITE" id="PS51186">
    <property type="entry name" value="GNAT"/>
    <property type="match status" value="1"/>
</dbReference>
<dbReference type="CDD" id="cd04301">
    <property type="entry name" value="NAT_SF"/>
    <property type="match status" value="1"/>
</dbReference>
<dbReference type="Gene3D" id="3.40.630.30">
    <property type="match status" value="1"/>
</dbReference>
<dbReference type="EMBL" id="VANI01000008">
    <property type="protein sequence ID" value="TLM78009.1"/>
    <property type="molecule type" value="Genomic_DNA"/>
</dbReference>
<sequence>MIETVSKENLNEVLPLFRAYQEFYKVQDICDKRNEGFLSKFFQPSELGGQFLFRKENKAVGFATVYFTFTSTIISKVAILNDLYTQPENRGEGIGRELIEHCREFAKDKGAARLQWVTAPENNAAQKLYDSMGLAKSSWFFYTYNT</sequence>
<protein>
    <submittedName>
        <fullName evidence="4">GNAT family N-acetyltransferase</fullName>
    </submittedName>
</protein>